<keyword evidence="10" id="KW-0411">Iron-sulfur</keyword>
<organism evidence="13 14">
    <name type="scientific">Clostridium disporicum</name>
    <dbReference type="NCBI Taxonomy" id="84024"/>
    <lineage>
        <taxon>Bacteria</taxon>
        <taxon>Bacillati</taxon>
        <taxon>Bacillota</taxon>
        <taxon>Clostridia</taxon>
        <taxon>Eubacteriales</taxon>
        <taxon>Clostridiaceae</taxon>
        <taxon>Clostridium</taxon>
    </lineage>
</organism>
<dbReference type="GO" id="GO:0046872">
    <property type="term" value="F:metal ion binding"/>
    <property type="evidence" value="ECO:0007669"/>
    <property type="project" value="UniProtKB-KW"/>
</dbReference>
<evidence type="ECO:0000256" key="10">
    <source>
        <dbReference type="ARBA" id="ARBA00023014"/>
    </source>
</evidence>
<name>A0A174D2V1_9CLOT</name>
<evidence type="ECO:0000256" key="8">
    <source>
        <dbReference type="ARBA" id="ARBA00023002"/>
    </source>
</evidence>
<gene>
    <name evidence="13" type="ORF">ERS852471_01123</name>
</gene>
<dbReference type="EMBL" id="CYZX01000006">
    <property type="protein sequence ID" value="CUO20052.1"/>
    <property type="molecule type" value="Genomic_DNA"/>
</dbReference>
<dbReference type="SFLD" id="SFLDG01066">
    <property type="entry name" value="organic_radical-activating_enz"/>
    <property type="match status" value="1"/>
</dbReference>
<dbReference type="NCBIfam" id="TIGR02491">
    <property type="entry name" value="NrdG"/>
    <property type="match status" value="1"/>
</dbReference>
<evidence type="ECO:0000256" key="2">
    <source>
        <dbReference type="ARBA" id="ARBA00003852"/>
    </source>
</evidence>
<protein>
    <recommendedName>
        <fullName evidence="4 12">Anaerobic ribonucleoside-triphosphate reductase-activating protein</fullName>
        <ecNumber evidence="12">1.97.1.-</ecNumber>
    </recommendedName>
</protein>
<evidence type="ECO:0000313" key="14">
    <source>
        <dbReference type="Proteomes" id="UP000095594"/>
    </source>
</evidence>
<comment type="cofactor">
    <cofactor evidence="1">
        <name>[4Fe-4S] cluster</name>
        <dbReference type="ChEBI" id="CHEBI:49883"/>
    </cofactor>
</comment>
<comment type="catalytic activity">
    <reaction evidence="11">
        <text>glycyl-[protein] + reduced [flavodoxin] + S-adenosyl-L-methionine = glycin-2-yl radical-[protein] + semiquinone [flavodoxin] + 5'-deoxyadenosine + L-methionine + H(+)</text>
        <dbReference type="Rhea" id="RHEA:61976"/>
        <dbReference type="Rhea" id="RHEA-COMP:10622"/>
        <dbReference type="Rhea" id="RHEA-COMP:14480"/>
        <dbReference type="Rhea" id="RHEA-COMP:15993"/>
        <dbReference type="Rhea" id="RHEA-COMP:15994"/>
        <dbReference type="ChEBI" id="CHEBI:15378"/>
        <dbReference type="ChEBI" id="CHEBI:17319"/>
        <dbReference type="ChEBI" id="CHEBI:29947"/>
        <dbReference type="ChEBI" id="CHEBI:32722"/>
        <dbReference type="ChEBI" id="CHEBI:57618"/>
        <dbReference type="ChEBI" id="CHEBI:57844"/>
        <dbReference type="ChEBI" id="CHEBI:59789"/>
        <dbReference type="ChEBI" id="CHEBI:140311"/>
    </reaction>
</comment>
<dbReference type="AlphaFoldDB" id="A0A174D2V1"/>
<dbReference type="RefSeq" id="WP_055264642.1">
    <property type="nucleotide sequence ID" value="NZ_CABIXQ010000006.1"/>
</dbReference>
<dbReference type="SUPFAM" id="SSF102114">
    <property type="entry name" value="Radical SAM enzymes"/>
    <property type="match status" value="1"/>
</dbReference>
<dbReference type="SFLD" id="SFLDG01063">
    <property type="entry name" value="activating_enzymes__group_1"/>
    <property type="match status" value="1"/>
</dbReference>
<keyword evidence="8 12" id="KW-0560">Oxidoreductase</keyword>
<keyword evidence="7" id="KW-0479">Metal-binding</keyword>
<dbReference type="GO" id="GO:0004748">
    <property type="term" value="F:ribonucleoside-diphosphate reductase activity, thioredoxin disulfide as acceptor"/>
    <property type="evidence" value="ECO:0007669"/>
    <property type="project" value="TreeGrafter"/>
</dbReference>
<dbReference type="Proteomes" id="UP000095594">
    <property type="component" value="Unassembled WGS sequence"/>
</dbReference>
<dbReference type="OrthoDB" id="9782387at2"/>
<evidence type="ECO:0000256" key="5">
    <source>
        <dbReference type="ARBA" id="ARBA00022485"/>
    </source>
</evidence>
<dbReference type="Gene3D" id="3.20.20.70">
    <property type="entry name" value="Aldolase class I"/>
    <property type="match status" value="1"/>
</dbReference>
<comment type="similarity">
    <text evidence="3 12">Belongs to the organic radical-activating enzymes family.</text>
</comment>
<dbReference type="InterPro" id="IPR034457">
    <property type="entry name" value="Organic_radical-activating"/>
</dbReference>
<comment type="function">
    <text evidence="2 12">Activation of anaerobic ribonucleoside-triphosphate reductase under anaerobic conditions by generation of an organic free radical, using S-adenosylmethionine and reduced flavodoxin as cosubstrates to produce 5'-deoxy-adenosine.</text>
</comment>
<dbReference type="InterPro" id="IPR007197">
    <property type="entry name" value="rSAM"/>
</dbReference>
<reference evidence="13 14" key="1">
    <citation type="submission" date="2015-09" db="EMBL/GenBank/DDBJ databases">
        <authorList>
            <consortium name="Pathogen Informatics"/>
        </authorList>
    </citation>
    <scope>NUCLEOTIDE SEQUENCE [LARGE SCALE GENOMIC DNA]</scope>
    <source>
        <strain evidence="13 14">2789STDY5834856</strain>
    </source>
</reference>
<dbReference type="PANTHER" id="PTHR30352">
    <property type="entry name" value="PYRUVATE FORMATE-LYASE-ACTIVATING ENZYME"/>
    <property type="match status" value="1"/>
</dbReference>
<dbReference type="InterPro" id="IPR058240">
    <property type="entry name" value="rSAM_sf"/>
</dbReference>
<accession>A0A174D2V1</accession>
<evidence type="ECO:0000256" key="7">
    <source>
        <dbReference type="ARBA" id="ARBA00022723"/>
    </source>
</evidence>
<dbReference type="PROSITE" id="PS01087">
    <property type="entry name" value="RADICAL_ACTIVATING"/>
    <property type="match status" value="1"/>
</dbReference>
<evidence type="ECO:0000256" key="4">
    <source>
        <dbReference type="ARBA" id="ARBA00014281"/>
    </source>
</evidence>
<dbReference type="Pfam" id="PF13353">
    <property type="entry name" value="Fer4_12"/>
    <property type="match status" value="1"/>
</dbReference>
<dbReference type="SFLD" id="SFLDF00299">
    <property type="entry name" value="anaerobic_ribonucleoside-triph"/>
    <property type="match status" value="1"/>
</dbReference>
<dbReference type="EC" id="1.97.1.-" evidence="12"/>
<keyword evidence="9" id="KW-0408">Iron</keyword>
<evidence type="ECO:0000256" key="9">
    <source>
        <dbReference type="ARBA" id="ARBA00023004"/>
    </source>
</evidence>
<dbReference type="GO" id="GO:0043365">
    <property type="term" value="F:[formate-C-acetyltransferase]-activating enzyme activity"/>
    <property type="evidence" value="ECO:0007669"/>
    <property type="project" value="InterPro"/>
</dbReference>
<keyword evidence="6" id="KW-0949">S-adenosyl-L-methionine</keyword>
<dbReference type="InterPro" id="IPR012837">
    <property type="entry name" value="NrdG"/>
</dbReference>
<dbReference type="GO" id="GO:0051539">
    <property type="term" value="F:4 iron, 4 sulfur cluster binding"/>
    <property type="evidence" value="ECO:0007669"/>
    <property type="project" value="UniProtKB-KW"/>
</dbReference>
<evidence type="ECO:0000256" key="12">
    <source>
        <dbReference type="PIRNR" id="PIRNR000368"/>
    </source>
</evidence>
<dbReference type="CDD" id="cd01335">
    <property type="entry name" value="Radical_SAM"/>
    <property type="match status" value="1"/>
</dbReference>
<evidence type="ECO:0000256" key="1">
    <source>
        <dbReference type="ARBA" id="ARBA00001966"/>
    </source>
</evidence>
<dbReference type="PIRSF" id="PIRSF000368">
    <property type="entry name" value="NrdG"/>
    <property type="match status" value="1"/>
</dbReference>
<dbReference type="SFLD" id="SFLDS00029">
    <property type="entry name" value="Radical_SAM"/>
    <property type="match status" value="1"/>
</dbReference>
<dbReference type="InterPro" id="IPR001989">
    <property type="entry name" value="Radical_activat_CS"/>
</dbReference>
<dbReference type="PANTHER" id="PTHR30352:SF2">
    <property type="entry name" value="ANAEROBIC RIBONUCLEOSIDE-TRIPHOSPHATE REDUCTASE-ACTIVATING PROTEIN"/>
    <property type="match status" value="1"/>
</dbReference>
<evidence type="ECO:0000256" key="6">
    <source>
        <dbReference type="ARBA" id="ARBA00022691"/>
    </source>
</evidence>
<sequence length="165" mass="18955">MNYSQIRKFDVTNGPGIRTTLFVSGCTNNCPECFNKEQQDFNYGQKWDRETEESFLSYVKSPNVVGVSILGGEPMEQTMDSSLVDLLRRIKKETGKSIWLWSGFTYESIIQDEKKKEILECIDVLVDGRFIVAQRNLNLKYRGSENQRVINVPKSLEEGKVISEI</sequence>
<keyword evidence="5" id="KW-0004">4Fe-4S</keyword>
<evidence type="ECO:0000256" key="3">
    <source>
        <dbReference type="ARBA" id="ARBA00009777"/>
    </source>
</evidence>
<evidence type="ECO:0000256" key="11">
    <source>
        <dbReference type="ARBA" id="ARBA00047365"/>
    </source>
</evidence>
<dbReference type="InterPro" id="IPR013785">
    <property type="entry name" value="Aldolase_TIM"/>
</dbReference>
<proteinExistence type="inferred from homology"/>
<evidence type="ECO:0000313" key="13">
    <source>
        <dbReference type="EMBL" id="CUO20052.1"/>
    </source>
</evidence>